<dbReference type="AlphaFoldDB" id="A0A2J6QIF4"/>
<keyword evidence="1" id="KW-0732">Signal</keyword>
<accession>A0A2J6QIF4</accession>
<dbReference type="OrthoDB" id="4410845at2759"/>
<evidence type="ECO:0000313" key="3">
    <source>
        <dbReference type="Proteomes" id="UP000235672"/>
    </source>
</evidence>
<evidence type="ECO:0000313" key="2">
    <source>
        <dbReference type="EMBL" id="PMD26040.1"/>
    </source>
</evidence>
<dbReference type="Proteomes" id="UP000235672">
    <property type="component" value="Unassembled WGS sequence"/>
</dbReference>
<reference evidence="2 3" key="1">
    <citation type="submission" date="2016-05" db="EMBL/GenBank/DDBJ databases">
        <title>A degradative enzymes factory behind the ericoid mycorrhizal symbiosis.</title>
        <authorList>
            <consortium name="DOE Joint Genome Institute"/>
            <person name="Martino E."/>
            <person name="Morin E."/>
            <person name="Grelet G."/>
            <person name="Kuo A."/>
            <person name="Kohler A."/>
            <person name="Daghino S."/>
            <person name="Barry K."/>
            <person name="Choi C."/>
            <person name="Cichocki N."/>
            <person name="Clum A."/>
            <person name="Copeland A."/>
            <person name="Hainaut M."/>
            <person name="Haridas S."/>
            <person name="Labutti K."/>
            <person name="Lindquist E."/>
            <person name="Lipzen A."/>
            <person name="Khouja H.-R."/>
            <person name="Murat C."/>
            <person name="Ohm R."/>
            <person name="Olson A."/>
            <person name="Spatafora J."/>
            <person name="Veneault-Fourrey C."/>
            <person name="Henrissat B."/>
            <person name="Grigoriev I."/>
            <person name="Martin F."/>
            <person name="Perotto S."/>
        </authorList>
    </citation>
    <scope>NUCLEOTIDE SEQUENCE [LARGE SCALE GENOMIC DNA]</scope>
    <source>
        <strain evidence="2 3">UAMH 7357</strain>
    </source>
</reference>
<sequence length="430" mass="47819">MKAFPSKLASVVFTTFITLSITNPLVVQSEKIVEYTNCNTTKQKMIVDAWYSAMEIANNRMLQHFNWHIDGIGELGRLMSVAMTGSQGAPIRSGKFWPTPTIPVARSSHEHPLLGMTQLTFALSSSTSYQPVLLPWLGGGTPFLERREDLTNYQCQGYALLYGLFHLNSLSKVGSQGHIYDRNIRYRIHDGTLVSRQAYGPTYCKILASWANDNFGSYIVTNGLYHLSWVRKKIGLYPRFPNRDGLTQDPNLPPNLAAAFSTVNDKLIVNKTALLPYIQGPIVQTFDYLDGTCDEDFTDCSYATISSLTIDMMDPFANSTATGDTASEFNSPDSYQAMNIDAYILPSDPNLDCFKGKGIDWTQQPSVPQPFSTTQIANFCNLTQGIPMSNATQDVIDTMYPVPATTFNLWLQAGWQIGDPVSWISRASLL</sequence>
<name>A0A2J6QIF4_9HELO</name>
<dbReference type="STRING" id="1745343.A0A2J6QIF4"/>
<feature type="signal peptide" evidence="1">
    <location>
        <begin position="1"/>
        <end position="29"/>
    </location>
</feature>
<feature type="chain" id="PRO_5014339654" evidence="1">
    <location>
        <begin position="30"/>
        <end position="430"/>
    </location>
</feature>
<protein>
    <submittedName>
        <fullName evidence="2">Uncharacterized protein</fullName>
    </submittedName>
</protein>
<evidence type="ECO:0000256" key="1">
    <source>
        <dbReference type="SAM" id="SignalP"/>
    </source>
</evidence>
<keyword evidence="3" id="KW-1185">Reference proteome</keyword>
<dbReference type="EMBL" id="KZ613469">
    <property type="protein sequence ID" value="PMD26040.1"/>
    <property type="molecule type" value="Genomic_DNA"/>
</dbReference>
<proteinExistence type="predicted"/>
<organism evidence="2 3">
    <name type="scientific">Hyaloscypha hepaticicola</name>
    <dbReference type="NCBI Taxonomy" id="2082293"/>
    <lineage>
        <taxon>Eukaryota</taxon>
        <taxon>Fungi</taxon>
        <taxon>Dikarya</taxon>
        <taxon>Ascomycota</taxon>
        <taxon>Pezizomycotina</taxon>
        <taxon>Leotiomycetes</taxon>
        <taxon>Helotiales</taxon>
        <taxon>Hyaloscyphaceae</taxon>
        <taxon>Hyaloscypha</taxon>
    </lineage>
</organism>
<gene>
    <name evidence="2" type="ORF">NA56DRAFT_699124</name>
</gene>